<protein>
    <submittedName>
        <fullName evidence="2">BON domain-containing protein</fullName>
    </submittedName>
</protein>
<dbReference type="KEGG" id="peg:E5R92_04440"/>
<evidence type="ECO:0000313" key="3">
    <source>
        <dbReference type="Proteomes" id="UP000501094"/>
    </source>
</evidence>
<organism evidence="2 3">
    <name type="scientific">Candidatus Pelagibacter giovannonii</name>
    <dbReference type="NCBI Taxonomy" id="2563896"/>
    <lineage>
        <taxon>Bacteria</taxon>
        <taxon>Pseudomonadati</taxon>
        <taxon>Pseudomonadota</taxon>
        <taxon>Alphaproteobacteria</taxon>
        <taxon>Candidatus Pelagibacterales</taxon>
        <taxon>Candidatus Pelagibacteraceae</taxon>
        <taxon>Candidatus Pelagibacter</taxon>
    </lineage>
</organism>
<evidence type="ECO:0000259" key="1">
    <source>
        <dbReference type="PROSITE" id="PS50914"/>
    </source>
</evidence>
<feature type="domain" description="BON" evidence="1">
    <location>
        <begin position="122"/>
        <end position="190"/>
    </location>
</feature>
<dbReference type="PROSITE" id="PS51257">
    <property type="entry name" value="PROKAR_LIPOPROTEIN"/>
    <property type="match status" value="1"/>
</dbReference>
<gene>
    <name evidence="2" type="ORF">E5R92_04440</name>
</gene>
<dbReference type="AlphaFoldDB" id="A0A6H1Q281"/>
<dbReference type="RefSeq" id="WP_168606897.1">
    <property type="nucleotide sequence ID" value="NZ_CP038852.1"/>
</dbReference>
<reference evidence="2 3" key="1">
    <citation type="journal article" date="2020" name="Nat. Microbiol.">
        <title>Lysogenic host-virus interactions in SAR11 marine bacteria.</title>
        <authorList>
            <person name="Morris R.M."/>
            <person name="Cain K.R."/>
            <person name="Hvorecny K.L."/>
            <person name="Kollman J.M."/>
        </authorList>
    </citation>
    <scope>NUCLEOTIDE SEQUENCE [LARGE SCALE GENOMIC DNA]</scope>
    <source>
        <strain evidence="2 3">NP1</strain>
    </source>
</reference>
<sequence>MKNKIFLISLIFLILSGCVGISSKGVFGTGVSVAFDPRSLGTQIDDSVMQKSLAARLTLRDKSYILSVSTKVLDGKIFVTGKVDDPEEKLQITKLAWETKGARSVKNDIKIKEGFNFQQSAKDLLITSQLRTALIFNKKIKATNYQIDTYKKKIFIYGISLTTEERKEVINEAKEILDVEDVIASIVLVEDLRIQKN</sequence>
<dbReference type="EMBL" id="CP038852">
    <property type="protein sequence ID" value="QIZ21027.1"/>
    <property type="molecule type" value="Genomic_DNA"/>
</dbReference>
<name>A0A6H1Q281_9PROT</name>
<dbReference type="InterPro" id="IPR051686">
    <property type="entry name" value="Lipoprotein_DolP"/>
</dbReference>
<dbReference type="Pfam" id="PF04972">
    <property type="entry name" value="BON"/>
    <property type="match status" value="2"/>
</dbReference>
<dbReference type="InterPro" id="IPR007055">
    <property type="entry name" value="BON_dom"/>
</dbReference>
<dbReference type="Gene3D" id="3.30.1340.30">
    <property type="match status" value="1"/>
</dbReference>
<feature type="domain" description="BON" evidence="1">
    <location>
        <begin position="45"/>
        <end position="113"/>
    </location>
</feature>
<dbReference type="PANTHER" id="PTHR34606">
    <property type="entry name" value="BON DOMAIN-CONTAINING PROTEIN"/>
    <property type="match status" value="1"/>
</dbReference>
<keyword evidence="3" id="KW-1185">Reference proteome</keyword>
<dbReference type="PROSITE" id="PS50914">
    <property type="entry name" value="BON"/>
    <property type="match status" value="2"/>
</dbReference>
<proteinExistence type="predicted"/>
<accession>A0A6H1Q281</accession>
<evidence type="ECO:0000313" key="2">
    <source>
        <dbReference type="EMBL" id="QIZ21027.1"/>
    </source>
</evidence>
<dbReference type="PANTHER" id="PTHR34606:SF15">
    <property type="entry name" value="BON DOMAIN-CONTAINING PROTEIN"/>
    <property type="match status" value="1"/>
</dbReference>
<dbReference type="Proteomes" id="UP000501094">
    <property type="component" value="Chromosome"/>
</dbReference>